<dbReference type="Proteomes" id="UP000243469">
    <property type="component" value="Unassembled WGS sequence"/>
</dbReference>
<dbReference type="InterPro" id="IPR006015">
    <property type="entry name" value="Universal_stress_UspA"/>
</dbReference>
<dbReference type="PRINTS" id="PR01438">
    <property type="entry name" value="UNVRSLSTRESS"/>
</dbReference>
<dbReference type="STRING" id="207954.MED92_14203"/>
<dbReference type="AlphaFoldDB" id="A0A2G6JPD4"/>
<dbReference type="EMBL" id="PDSH01000013">
    <property type="protein sequence ID" value="PIE25080.1"/>
    <property type="molecule type" value="Genomic_DNA"/>
</dbReference>
<dbReference type="InterPro" id="IPR006016">
    <property type="entry name" value="UspA"/>
</dbReference>
<reference evidence="3 4" key="1">
    <citation type="submission" date="2017-10" db="EMBL/GenBank/DDBJ databases">
        <title>Novel microbial diversity and functional potential in the marine mammal oral microbiome.</title>
        <authorList>
            <person name="Dudek N.K."/>
            <person name="Sun C.L."/>
            <person name="Burstein D."/>
            <person name="Kantor R.S."/>
            <person name="Aliaga Goltsman D.S."/>
            <person name="Bik E.M."/>
            <person name="Thomas B.C."/>
            <person name="Banfield J.F."/>
            <person name="Relman D.A."/>
        </authorList>
    </citation>
    <scope>NUCLEOTIDE SEQUENCE [LARGE SCALE GENOMIC DNA]</scope>
    <source>
        <strain evidence="3">DOLJORAL78_47_21</strain>
    </source>
</reference>
<sequence>MIPSVKKILYASDINKGSRPAFRAAVSLCGHYDAQITYLHVLENEHQDNMALQQIMKDDGMREMYEHSLVDLKTKLEERIQRFFKQEIEEIDMLQGSQVNSMIREGKPWRVIVDAADEIDADVIVMGSRPHKGLGQILMGSTATKVMQNSKRPVLIVPLKK</sequence>
<accession>A0A2G6JPD4</accession>
<gene>
    <name evidence="3" type="ORF">CSA60_01880</name>
</gene>
<dbReference type="SUPFAM" id="SSF52402">
    <property type="entry name" value="Adenine nucleotide alpha hydrolases-like"/>
    <property type="match status" value="1"/>
</dbReference>
<evidence type="ECO:0000313" key="4">
    <source>
        <dbReference type="Proteomes" id="UP000243469"/>
    </source>
</evidence>
<dbReference type="InterPro" id="IPR014729">
    <property type="entry name" value="Rossmann-like_a/b/a_fold"/>
</dbReference>
<comment type="similarity">
    <text evidence="1">Belongs to the universal stress protein A family.</text>
</comment>
<evidence type="ECO:0000313" key="3">
    <source>
        <dbReference type="EMBL" id="PIE25080.1"/>
    </source>
</evidence>
<evidence type="ECO:0000259" key="2">
    <source>
        <dbReference type="Pfam" id="PF00582"/>
    </source>
</evidence>
<dbReference type="CDD" id="cd00293">
    <property type="entry name" value="USP-like"/>
    <property type="match status" value="1"/>
</dbReference>
<dbReference type="Pfam" id="PF00582">
    <property type="entry name" value="Usp"/>
    <property type="match status" value="1"/>
</dbReference>
<dbReference type="Gene3D" id="3.40.50.620">
    <property type="entry name" value="HUPs"/>
    <property type="match status" value="1"/>
</dbReference>
<proteinExistence type="inferred from homology"/>
<name>A0A2G6JPD4_NEPCE</name>
<feature type="domain" description="UspA" evidence="2">
    <location>
        <begin position="6"/>
        <end position="158"/>
    </location>
</feature>
<dbReference type="PANTHER" id="PTHR46268:SF6">
    <property type="entry name" value="UNIVERSAL STRESS PROTEIN UP12"/>
    <property type="match status" value="1"/>
</dbReference>
<comment type="caution">
    <text evidence="3">The sequence shown here is derived from an EMBL/GenBank/DDBJ whole genome shotgun (WGS) entry which is preliminary data.</text>
</comment>
<protein>
    <submittedName>
        <fullName evidence="3">Universal stress protein</fullName>
    </submittedName>
</protein>
<evidence type="ECO:0000256" key="1">
    <source>
        <dbReference type="ARBA" id="ARBA00008791"/>
    </source>
</evidence>
<dbReference type="PANTHER" id="PTHR46268">
    <property type="entry name" value="STRESS RESPONSE PROTEIN NHAX"/>
    <property type="match status" value="1"/>
</dbReference>
<organism evidence="3 4">
    <name type="scientific">Neptuniibacter caesariensis</name>
    <dbReference type="NCBI Taxonomy" id="207954"/>
    <lineage>
        <taxon>Bacteria</taxon>
        <taxon>Pseudomonadati</taxon>
        <taxon>Pseudomonadota</taxon>
        <taxon>Gammaproteobacteria</taxon>
        <taxon>Oceanospirillales</taxon>
        <taxon>Oceanospirillaceae</taxon>
        <taxon>Neptuniibacter</taxon>
    </lineage>
</organism>